<dbReference type="InterPro" id="IPR013657">
    <property type="entry name" value="SCL35B1-4/HUT1"/>
</dbReference>
<evidence type="ECO:0000256" key="5">
    <source>
        <dbReference type="ARBA" id="ARBA00022692"/>
    </source>
</evidence>
<feature type="transmembrane region" description="Helical" evidence="8">
    <location>
        <begin position="258"/>
        <end position="291"/>
    </location>
</feature>
<feature type="transmembrane region" description="Helical" evidence="8">
    <location>
        <begin position="32"/>
        <end position="50"/>
    </location>
</feature>
<dbReference type="GO" id="GO:0005789">
    <property type="term" value="C:endoplasmic reticulum membrane"/>
    <property type="evidence" value="ECO:0007669"/>
    <property type="project" value="TreeGrafter"/>
</dbReference>
<sequence>MMDMSKQIPSTITTCVGCMFFIELLNKKKQNCMTFLTFCTFLFIAIHGLIFTSKFFTVKRNIPLRVYFKIAFIFFIVNLSNNQSLQYNISVPICIVFRSASLIVNMAIGYFFLNKTYTLRKIISVIIVTVGIYTFIVTSSDQNLNKNEASISEFTIGISLLTLALILSSYLGILQENMYKDYGKYPEEASFYIYLISLPYFLFFSNEISSTIVEFERTNFLILMLICIFQLFCINNVYILTTELTSLGVTMVLTLRKFISVILSVLIFGHVFTHIHILSLLVVGFGTYLFYNDSKKIDIEKEKKHK</sequence>
<comment type="similarity">
    <text evidence="2">Belongs to the nucleotide-sugar transporter family. SLC35B subfamily.</text>
</comment>
<dbReference type="GO" id="GO:0000139">
    <property type="term" value="C:Golgi membrane"/>
    <property type="evidence" value="ECO:0007669"/>
    <property type="project" value="TreeGrafter"/>
</dbReference>
<dbReference type="InterPro" id="IPR037185">
    <property type="entry name" value="EmrE-like"/>
</dbReference>
<keyword evidence="6 8" id="KW-1133">Transmembrane helix</keyword>
<evidence type="ECO:0000256" key="7">
    <source>
        <dbReference type="ARBA" id="ARBA00023136"/>
    </source>
</evidence>
<keyword evidence="3" id="KW-0813">Transport</keyword>
<evidence type="ECO:0000256" key="2">
    <source>
        <dbReference type="ARBA" id="ARBA00010694"/>
    </source>
</evidence>
<dbReference type="GO" id="GO:0005464">
    <property type="term" value="F:UDP-xylose transmembrane transporter activity"/>
    <property type="evidence" value="ECO:0007669"/>
    <property type="project" value="TreeGrafter"/>
</dbReference>
<protein>
    <submittedName>
        <fullName evidence="10">UDP-xylose and UDP-N-acetylglucosamine transporter (inferred by orthology to a human protein)</fullName>
    </submittedName>
</protein>
<dbReference type="AlphaFoldDB" id="A0A0K0FA03"/>
<keyword evidence="7 8" id="KW-0472">Membrane</keyword>
<dbReference type="STRING" id="75913.A0A0K0FA03"/>
<dbReference type="GO" id="GO:0005462">
    <property type="term" value="F:UDP-N-acetylglucosamine transmembrane transporter activity"/>
    <property type="evidence" value="ECO:0007669"/>
    <property type="project" value="TreeGrafter"/>
</dbReference>
<reference evidence="9" key="1">
    <citation type="submission" date="2014-07" db="EMBL/GenBank/DDBJ databases">
        <authorList>
            <person name="Martin A.A"/>
            <person name="De Silva N."/>
        </authorList>
    </citation>
    <scope>NUCLEOTIDE SEQUENCE</scope>
</reference>
<dbReference type="SUPFAM" id="SSF103481">
    <property type="entry name" value="Multidrug resistance efflux transporter EmrE"/>
    <property type="match status" value="1"/>
</dbReference>
<organism evidence="9 10">
    <name type="scientific">Strongyloides venezuelensis</name>
    <name type="common">Threadworm</name>
    <dbReference type="NCBI Taxonomy" id="75913"/>
    <lineage>
        <taxon>Eukaryota</taxon>
        <taxon>Metazoa</taxon>
        <taxon>Ecdysozoa</taxon>
        <taxon>Nematoda</taxon>
        <taxon>Chromadorea</taxon>
        <taxon>Rhabditida</taxon>
        <taxon>Tylenchina</taxon>
        <taxon>Panagrolaimomorpha</taxon>
        <taxon>Strongyloidoidea</taxon>
        <taxon>Strongyloididae</taxon>
        <taxon>Strongyloides</taxon>
    </lineage>
</organism>
<feature type="transmembrane region" description="Helical" evidence="8">
    <location>
        <begin position="191"/>
        <end position="208"/>
    </location>
</feature>
<reference evidence="10" key="2">
    <citation type="submission" date="2015-08" db="UniProtKB">
        <authorList>
            <consortium name="WormBaseParasite"/>
        </authorList>
    </citation>
    <scope>IDENTIFICATION</scope>
</reference>
<feature type="transmembrane region" description="Helical" evidence="8">
    <location>
        <begin position="220"/>
        <end position="238"/>
    </location>
</feature>
<dbReference type="Pfam" id="PF08449">
    <property type="entry name" value="UAA"/>
    <property type="match status" value="1"/>
</dbReference>
<feature type="transmembrane region" description="Helical" evidence="8">
    <location>
        <begin position="119"/>
        <end position="139"/>
    </location>
</feature>
<evidence type="ECO:0000256" key="4">
    <source>
        <dbReference type="ARBA" id="ARBA00022597"/>
    </source>
</evidence>
<proteinExistence type="inferred from homology"/>
<keyword evidence="4" id="KW-0762">Sugar transport</keyword>
<feature type="transmembrane region" description="Helical" evidence="8">
    <location>
        <begin position="62"/>
        <end position="79"/>
    </location>
</feature>
<evidence type="ECO:0000256" key="6">
    <source>
        <dbReference type="ARBA" id="ARBA00022989"/>
    </source>
</evidence>
<dbReference type="WBParaSite" id="SVE_0565500.1">
    <property type="protein sequence ID" value="SVE_0565500.1"/>
    <property type="gene ID" value="SVE_0565500"/>
</dbReference>
<dbReference type="PANTHER" id="PTHR10778:SF4">
    <property type="entry name" value="NUCLEOTIDE SUGAR TRANSPORTER SLC35B4"/>
    <property type="match status" value="1"/>
</dbReference>
<accession>A0A0K0FA03</accession>
<dbReference type="PANTHER" id="PTHR10778">
    <property type="entry name" value="SOLUTE CARRIER FAMILY 35 MEMBER B"/>
    <property type="match status" value="1"/>
</dbReference>
<evidence type="ECO:0000256" key="3">
    <source>
        <dbReference type="ARBA" id="ARBA00022448"/>
    </source>
</evidence>
<keyword evidence="5 8" id="KW-0812">Transmembrane</keyword>
<keyword evidence="9" id="KW-1185">Reference proteome</keyword>
<evidence type="ECO:0000256" key="1">
    <source>
        <dbReference type="ARBA" id="ARBA00004127"/>
    </source>
</evidence>
<comment type="subcellular location">
    <subcellularLocation>
        <location evidence="1">Endomembrane system</location>
        <topology evidence="1">Multi-pass membrane protein</topology>
    </subcellularLocation>
</comment>
<feature type="transmembrane region" description="Helical" evidence="8">
    <location>
        <begin position="91"/>
        <end position="113"/>
    </location>
</feature>
<name>A0A0K0FA03_STRVS</name>
<feature type="transmembrane region" description="Helical" evidence="8">
    <location>
        <begin position="151"/>
        <end position="171"/>
    </location>
</feature>
<evidence type="ECO:0000313" key="9">
    <source>
        <dbReference type="Proteomes" id="UP000035680"/>
    </source>
</evidence>
<evidence type="ECO:0000313" key="10">
    <source>
        <dbReference type="WBParaSite" id="SVE_0565500.1"/>
    </source>
</evidence>
<evidence type="ECO:0000256" key="8">
    <source>
        <dbReference type="SAM" id="Phobius"/>
    </source>
</evidence>
<dbReference type="Proteomes" id="UP000035680">
    <property type="component" value="Unassembled WGS sequence"/>
</dbReference>